<reference evidence="3 4" key="1">
    <citation type="journal article" date="2019" name="Nat. Ecol. Evol.">
        <title>Megaphylogeny resolves global patterns of mushroom evolution.</title>
        <authorList>
            <person name="Varga T."/>
            <person name="Krizsan K."/>
            <person name="Foldi C."/>
            <person name="Dima B."/>
            <person name="Sanchez-Garcia M."/>
            <person name="Sanchez-Ramirez S."/>
            <person name="Szollosi G.J."/>
            <person name="Szarkandi J.G."/>
            <person name="Papp V."/>
            <person name="Albert L."/>
            <person name="Andreopoulos W."/>
            <person name="Angelini C."/>
            <person name="Antonin V."/>
            <person name="Barry K.W."/>
            <person name="Bougher N.L."/>
            <person name="Buchanan P."/>
            <person name="Buyck B."/>
            <person name="Bense V."/>
            <person name="Catcheside P."/>
            <person name="Chovatia M."/>
            <person name="Cooper J."/>
            <person name="Damon W."/>
            <person name="Desjardin D."/>
            <person name="Finy P."/>
            <person name="Geml J."/>
            <person name="Haridas S."/>
            <person name="Hughes K."/>
            <person name="Justo A."/>
            <person name="Karasinski D."/>
            <person name="Kautmanova I."/>
            <person name="Kiss B."/>
            <person name="Kocsube S."/>
            <person name="Kotiranta H."/>
            <person name="LaButti K.M."/>
            <person name="Lechner B.E."/>
            <person name="Liimatainen K."/>
            <person name="Lipzen A."/>
            <person name="Lukacs Z."/>
            <person name="Mihaltcheva S."/>
            <person name="Morgado L.N."/>
            <person name="Niskanen T."/>
            <person name="Noordeloos M.E."/>
            <person name="Ohm R.A."/>
            <person name="Ortiz-Santana B."/>
            <person name="Ovrebo C."/>
            <person name="Racz N."/>
            <person name="Riley R."/>
            <person name="Savchenko A."/>
            <person name="Shiryaev A."/>
            <person name="Soop K."/>
            <person name="Spirin V."/>
            <person name="Szebenyi C."/>
            <person name="Tomsovsky M."/>
            <person name="Tulloss R.E."/>
            <person name="Uehling J."/>
            <person name="Grigoriev I.V."/>
            <person name="Vagvolgyi C."/>
            <person name="Papp T."/>
            <person name="Martin F.M."/>
            <person name="Miettinen O."/>
            <person name="Hibbett D.S."/>
            <person name="Nagy L.G."/>
        </authorList>
    </citation>
    <scope>NUCLEOTIDE SEQUENCE [LARGE SCALE GENOMIC DNA]</scope>
    <source>
        <strain evidence="3 4">FP101781</strain>
    </source>
</reference>
<proteinExistence type="predicted"/>
<dbReference type="Proteomes" id="UP000298030">
    <property type="component" value="Unassembled WGS sequence"/>
</dbReference>
<organism evidence="3 4">
    <name type="scientific">Coprinellus micaceus</name>
    <name type="common">Glistening ink-cap mushroom</name>
    <name type="synonym">Coprinus micaceus</name>
    <dbReference type="NCBI Taxonomy" id="71717"/>
    <lineage>
        <taxon>Eukaryota</taxon>
        <taxon>Fungi</taxon>
        <taxon>Dikarya</taxon>
        <taxon>Basidiomycota</taxon>
        <taxon>Agaricomycotina</taxon>
        <taxon>Agaricomycetes</taxon>
        <taxon>Agaricomycetidae</taxon>
        <taxon>Agaricales</taxon>
        <taxon>Agaricineae</taxon>
        <taxon>Psathyrellaceae</taxon>
        <taxon>Coprinellus</taxon>
    </lineage>
</organism>
<dbReference type="EMBL" id="QPFP01000010">
    <property type="protein sequence ID" value="TEB34271.1"/>
    <property type="molecule type" value="Genomic_DNA"/>
</dbReference>
<dbReference type="STRING" id="71717.A0A4Y7TJX1"/>
<feature type="domain" description="Domain of unknown function at the cortex 1" evidence="2">
    <location>
        <begin position="3"/>
        <end position="293"/>
    </location>
</feature>
<keyword evidence="4" id="KW-1185">Reference proteome</keyword>
<dbReference type="InterPro" id="IPR013897">
    <property type="entry name" value="Duc1"/>
</dbReference>
<name>A0A4Y7TJX1_COPMI</name>
<accession>A0A4Y7TJX1</accession>
<dbReference type="OrthoDB" id="2119945at2759"/>
<dbReference type="PANTHER" id="PTHR34826">
    <property type="entry name" value="UPF0590 PROTEIN C409.17C"/>
    <property type="match status" value="1"/>
</dbReference>
<gene>
    <name evidence="3" type="ORF">FA13DRAFT_1625963</name>
</gene>
<dbReference type="PANTHER" id="PTHR34826:SF2">
    <property type="entry name" value="UPF0590 PROTEIN C409.17C"/>
    <property type="match status" value="1"/>
</dbReference>
<evidence type="ECO:0000313" key="3">
    <source>
        <dbReference type="EMBL" id="TEB34271.1"/>
    </source>
</evidence>
<feature type="region of interest" description="Disordered" evidence="1">
    <location>
        <begin position="293"/>
        <end position="318"/>
    </location>
</feature>
<sequence length="318" mass="35519">MPRLRVLAGPSPTKLSPISVNTSQAHEISSELFEGKIVVHIKGFNDDGDEENTPRPDGYFENEDRRYVTWSIQVQGRFLREYNADDVLFGNTFDRPLKLPWGTSVVLKFMNYIDPTLEHDLQSTSKPWALSPLISTMPYFAHRRLEIGQEAMELWPEFPGTELVVDDVSQMHLATRLSVDGDTTGGSDRQCPDEGLEPVSTPYERRTYFSSPEKRKQVTFGPSDLLTTDFCYGFLSFAGQSGGPRLEIPGGISFDLGRYWDGQPVRFVCCERKRDQATGDPWGDPFWCVAIELEEDTPEASEDDGAAEDGTGGGSGID</sequence>
<comment type="caution">
    <text evidence="3">The sequence shown here is derived from an EMBL/GenBank/DDBJ whole genome shotgun (WGS) entry which is preliminary data.</text>
</comment>
<protein>
    <submittedName>
        <fullName evidence="3">DUF1769-domain-containing protein</fullName>
    </submittedName>
</protein>
<evidence type="ECO:0000313" key="4">
    <source>
        <dbReference type="Proteomes" id="UP000298030"/>
    </source>
</evidence>
<evidence type="ECO:0000259" key="2">
    <source>
        <dbReference type="Pfam" id="PF08588"/>
    </source>
</evidence>
<dbReference type="Pfam" id="PF08588">
    <property type="entry name" value="Duc1"/>
    <property type="match status" value="1"/>
</dbReference>
<evidence type="ECO:0000256" key="1">
    <source>
        <dbReference type="SAM" id="MobiDB-lite"/>
    </source>
</evidence>
<feature type="compositionally biased region" description="Acidic residues" evidence="1">
    <location>
        <begin position="293"/>
        <end position="307"/>
    </location>
</feature>
<dbReference type="AlphaFoldDB" id="A0A4Y7TJX1"/>